<organism evidence="8">
    <name type="scientific">Sheuella amnicola</name>
    <dbReference type="NCBI Taxonomy" id="2707330"/>
    <lineage>
        <taxon>Bacteria</taxon>
        <taxon>Pseudomonadati</taxon>
        <taxon>Pseudomonadota</taxon>
        <taxon>Betaproteobacteria</taxon>
        <taxon>Burkholderiales</taxon>
        <taxon>Alcaligenaceae</taxon>
        <taxon>Sheuella</taxon>
    </lineage>
</organism>
<evidence type="ECO:0000313" key="8">
    <source>
        <dbReference type="EMBL" id="NDY82687.1"/>
    </source>
</evidence>
<evidence type="ECO:0000256" key="2">
    <source>
        <dbReference type="ARBA" id="ARBA00007613"/>
    </source>
</evidence>
<proteinExistence type="inferred from homology"/>
<dbReference type="GO" id="GO:0009279">
    <property type="term" value="C:cell outer membrane"/>
    <property type="evidence" value="ECO:0007669"/>
    <property type="project" value="UniProtKB-SubCell"/>
</dbReference>
<keyword evidence="4" id="KW-1134">Transmembrane beta strand</keyword>
<dbReference type="InterPro" id="IPR051906">
    <property type="entry name" value="TolC-like"/>
</dbReference>
<dbReference type="GO" id="GO:0015562">
    <property type="term" value="F:efflux transmembrane transporter activity"/>
    <property type="evidence" value="ECO:0007669"/>
    <property type="project" value="InterPro"/>
</dbReference>
<evidence type="ECO:0000256" key="5">
    <source>
        <dbReference type="ARBA" id="ARBA00022692"/>
    </source>
</evidence>
<keyword evidence="7" id="KW-0998">Cell outer membrane</keyword>
<name>A0A6B2R118_9BURK</name>
<comment type="subcellular location">
    <subcellularLocation>
        <location evidence="1">Cell outer membrane</location>
    </subcellularLocation>
</comment>
<evidence type="ECO:0000256" key="7">
    <source>
        <dbReference type="ARBA" id="ARBA00023237"/>
    </source>
</evidence>
<sequence>MGRLVFEVTLKILAGLLGVTFASMAFAQNLQQSVLIALSQYPTILAAQARQNAAESDIGRAQSAHWPQVAWSGTQSTYNAGNVPNNWIQSPTVSLNVWSGWRIESDVERSRSLADAGKHQQRITRDDVALLATEGYQNWARSLELVRLARKNTDEHRRIRESIYEMTLIDQGRRIDLDQAEVRFENASLSLQQREAELMIATQRLTRMLMGRLPQAPEGLDFKVTRVPASAEQALTDINDTHPKIAYQKSQIEAARAGVVNARSQHSPTVNVTYGKQVYQGSGQGDYVAQLNVQIPIFTGGMAVAATDTALAQLRAAEYDLQDVQLTLREKLLSAWSEWKSAQSRAQLGNRQSKTAESLVHGYESQFQIGRRSLLDLLNVQNDLYTYSSNAVNAVFDERIAYARILAATGRLAHAYQSNGNQNPVDQPMTQIVR</sequence>
<keyword evidence="3" id="KW-0813">Transport</keyword>
<comment type="similarity">
    <text evidence="2">Belongs to the outer membrane factor (OMF) (TC 1.B.17) family.</text>
</comment>
<dbReference type="PANTHER" id="PTHR30026">
    <property type="entry name" value="OUTER MEMBRANE PROTEIN TOLC"/>
    <property type="match status" value="1"/>
</dbReference>
<dbReference type="PANTHER" id="PTHR30026:SF22">
    <property type="entry name" value="OUTER MEMBRANE EFFLUX PROTEIN"/>
    <property type="match status" value="1"/>
</dbReference>
<dbReference type="EMBL" id="JAAGRN010000003">
    <property type="protein sequence ID" value="NDY82687.1"/>
    <property type="molecule type" value="Genomic_DNA"/>
</dbReference>
<evidence type="ECO:0000256" key="1">
    <source>
        <dbReference type="ARBA" id="ARBA00004442"/>
    </source>
</evidence>
<comment type="caution">
    <text evidence="8">The sequence shown here is derived from an EMBL/GenBank/DDBJ whole genome shotgun (WGS) entry which is preliminary data.</text>
</comment>
<accession>A0A6B2R118</accession>
<dbReference type="GO" id="GO:1990281">
    <property type="term" value="C:efflux pump complex"/>
    <property type="evidence" value="ECO:0007669"/>
    <property type="project" value="TreeGrafter"/>
</dbReference>
<evidence type="ECO:0000256" key="6">
    <source>
        <dbReference type="ARBA" id="ARBA00023136"/>
    </source>
</evidence>
<reference evidence="8" key="1">
    <citation type="submission" date="2020-02" db="EMBL/GenBank/DDBJ databases">
        <authorList>
            <person name="Chen W.-M."/>
        </authorList>
    </citation>
    <scope>NUCLEOTIDE SEQUENCE</scope>
    <source>
        <strain evidence="8">NBD-18</strain>
    </source>
</reference>
<protein>
    <submittedName>
        <fullName evidence="8">TolC family protein</fullName>
    </submittedName>
</protein>
<dbReference type="GO" id="GO:0015288">
    <property type="term" value="F:porin activity"/>
    <property type="evidence" value="ECO:0007669"/>
    <property type="project" value="TreeGrafter"/>
</dbReference>
<dbReference type="InterPro" id="IPR003423">
    <property type="entry name" value="OMP_efflux"/>
</dbReference>
<dbReference type="SUPFAM" id="SSF56954">
    <property type="entry name" value="Outer membrane efflux proteins (OEP)"/>
    <property type="match status" value="1"/>
</dbReference>
<keyword evidence="6" id="KW-0472">Membrane</keyword>
<keyword evidence="5" id="KW-0812">Transmembrane</keyword>
<dbReference type="Gene3D" id="1.20.1600.10">
    <property type="entry name" value="Outer membrane efflux proteins (OEP)"/>
    <property type="match status" value="1"/>
</dbReference>
<evidence type="ECO:0000256" key="4">
    <source>
        <dbReference type="ARBA" id="ARBA00022452"/>
    </source>
</evidence>
<dbReference type="AlphaFoldDB" id="A0A6B2R118"/>
<dbReference type="RefSeq" id="WP_163652358.1">
    <property type="nucleotide sequence ID" value="NZ_JAAGRN010000003.1"/>
</dbReference>
<gene>
    <name evidence="8" type="ORF">G3I67_05510</name>
</gene>
<dbReference type="Pfam" id="PF02321">
    <property type="entry name" value="OEP"/>
    <property type="match status" value="1"/>
</dbReference>
<evidence type="ECO:0000256" key="3">
    <source>
        <dbReference type="ARBA" id="ARBA00022448"/>
    </source>
</evidence>